<evidence type="ECO:0000256" key="1">
    <source>
        <dbReference type="SAM" id="MobiDB-lite"/>
    </source>
</evidence>
<protein>
    <submittedName>
        <fullName evidence="2">Uncharacterized protein</fullName>
    </submittedName>
</protein>
<keyword evidence="3" id="KW-1185">Reference proteome</keyword>
<dbReference type="RefSeq" id="WP_164977130.1">
    <property type="nucleotide sequence ID" value="NZ_CP026520.1"/>
</dbReference>
<dbReference type="Proteomes" id="UP001527202">
    <property type="component" value="Unassembled WGS sequence"/>
</dbReference>
<comment type="caution">
    <text evidence="2">The sequence shown here is derived from an EMBL/GenBank/DDBJ whole genome shotgun (WGS) entry which is preliminary data.</text>
</comment>
<organism evidence="2 3">
    <name type="scientific">Paenibacillus chitinolyticus</name>
    <dbReference type="NCBI Taxonomy" id="79263"/>
    <lineage>
        <taxon>Bacteria</taxon>
        <taxon>Bacillati</taxon>
        <taxon>Bacillota</taxon>
        <taxon>Bacilli</taxon>
        <taxon>Bacillales</taxon>
        <taxon>Paenibacillaceae</taxon>
        <taxon>Paenibacillus</taxon>
    </lineage>
</organism>
<dbReference type="GeneID" id="95379024"/>
<dbReference type="EMBL" id="JAMDMJ010000029">
    <property type="protein sequence ID" value="MCY9598427.1"/>
    <property type="molecule type" value="Genomic_DNA"/>
</dbReference>
<accession>A0ABT4FIW6</accession>
<gene>
    <name evidence="2" type="ORF">M5X16_22005</name>
</gene>
<evidence type="ECO:0000313" key="2">
    <source>
        <dbReference type="EMBL" id="MCY9598427.1"/>
    </source>
</evidence>
<feature type="region of interest" description="Disordered" evidence="1">
    <location>
        <begin position="20"/>
        <end position="47"/>
    </location>
</feature>
<name>A0ABT4FIW6_9BACL</name>
<proteinExistence type="predicted"/>
<evidence type="ECO:0000313" key="3">
    <source>
        <dbReference type="Proteomes" id="UP001527202"/>
    </source>
</evidence>
<sequence length="47" mass="5130">MEVVKSAAFDKRTYYRAIPDGIKGSGQPRSAHPPGTNNGWSANHLVF</sequence>
<reference evidence="2 3" key="1">
    <citation type="submission" date="2022-05" db="EMBL/GenBank/DDBJ databases">
        <title>Genome Sequencing of Bee-Associated Microbes.</title>
        <authorList>
            <person name="Dunlap C."/>
        </authorList>
    </citation>
    <scope>NUCLEOTIDE SEQUENCE [LARGE SCALE GENOMIC DNA]</scope>
    <source>
        <strain evidence="2 3">NRRL B-23120</strain>
    </source>
</reference>